<dbReference type="Gene3D" id="1.10.10.1830">
    <property type="entry name" value="Non-ribosomal peptide synthase, adenylation domain"/>
    <property type="match status" value="1"/>
</dbReference>
<dbReference type="InterPro" id="IPR020845">
    <property type="entry name" value="AMP-binding_CS"/>
</dbReference>
<dbReference type="Pfam" id="PF18563">
    <property type="entry name" value="TubC_N"/>
    <property type="match status" value="1"/>
</dbReference>
<dbReference type="SMART" id="SM00823">
    <property type="entry name" value="PKS_PP"/>
    <property type="match status" value="1"/>
</dbReference>
<dbReference type="Gene3D" id="3.40.50.980">
    <property type="match status" value="2"/>
</dbReference>
<dbReference type="InterPro" id="IPR020459">
    <property type="entry name" value="AMP-binding"/>
</dbReference>
<dbReference type="Pfam" id="PF00668">
    <property type="entry name" value="Condensation"/>
    <property type="match status" value="1"/>
</dbReference>
<feature type="domain" description="Carrier" evidence="4">
    <location>
        <begin position="1023"/>
        <end position="1100"/>
    </location>
</feature>
<dbReference type="InterPro" id="IPR036736">
    <property type="entry name" value="ACP-like_sf"/>
</dbReference>
<gene>
    <name evidence="5" type="ORF">H9Q08_13615</name>
</gene>
<dbReference type="InterPro" id="IPR009081">
    <property type="entry name" value="PP-bd_ACP"/>
</dbReference>
<evidence type="ECO:0000313" key="5">
    <source>
        <dbReference type="EMBL" id="MCF2220333.1"/>
    </source>
</evidence>
<evidence type="ECO:0000256" key="1">
    <source>
        <dbReference type="ARBA" id="ARBA00001957"/>
    </source>
</evidence>
<dbReference type="SUPFAM" id="SSF56801">
    <property type="entry name" value="Acetyl-CoA synthetase-like"/>
    <property type="match status" value="1"/>
</dbReference>
<evidence type="ECO:0000259" key="4">
    <source>
        <dbReference type="PROSITE" id="PS50075"/>
    </source>
</evidence>
<dbReference type="Pfam" id="PF00550">
    <property type="entry name" value="PP-binding"/>
    <property type="match status" value="1"/>
</dbReference>
<dbReference type="PANTHER" id="PTHR45527">
    <property type="entry name" value="NONRIBOSOMAL PEPTIDE SYNTHETASE"/>
    <property type="match status" value="1"/>
</dbReference>
<dbReference type="Gene3D" id="3.30.559.30">
    <property type="entry name" value="Nonribosomal peptide synthetase, condensation domain"/>
    <property type="match status" value="1"/>
</dbReference>
<dbReference type="InterPro" id="IPR045851">
    <property type="entry name" value="AMP-bd_C_sf"/>
</dbReference>
<protein>
    <submittedName>
        <fullName evidence="5">Amino acid adenylation domain-containing protein</fullName>
    </submittedName>
</protein>
<evidence type="ECO:0000313" key="6">
    <source>
        <dbReference type="Proteomes" id="UP001430374"/>
    </source>
</evidence>
<dbReference type="InterPro" id="IPR023213">
    <property type="entry name" value="CAT-like_dom_sf"/>
</dbReference>
<dbReference type="CDD" id="cd19531">
    <property type="entry name" value="LCL_NRPS-like"/>
    <property type="match status" value="1"/>
</dbReference>
<dbReference type="PROSITE" id="PS00012">
    <property type="entry name" value="PHOSPHOPANTETHEINE"/>
    <property type="match status" value="1"/>
</dbReference>
<dbReference type="Pfam" id="PF00501">
    <property type="entry name" value="AMP-binding"/>
    <property type="match status" value="1"/>
</dbReference>
<sequence>MYELISKLKQNNIKIALSEDNLELSFPKDFQSDTLIDEIRENKDALIRHIRHLSQQHSGYIPIPSAPKKDYYALSSVQKRLYFIYKFDSSSLAYNMPQIVRLKGILDSALLESVFRSLISHYEILRTRIGVVSEVPVQYIDDYIDFNIEEYTCSESEIAGMLSSFIRPFDLEKGPLLRVCVLHLSETEHILAVDMHHIITDGVSNGILLHSFMSLYRGESLPALSVHYKDYSEWQQSSEHHSYLELHKNFWLDQFKGELPVIDLPTDYSRPLVKRYEGDKVGFALSSEQTDRLKKLSGNAGVTMFMSTLSLYYILLKKLTGQDDLVIGTPVAGRDHVDLEHQVGMFVNTLALRASCNGNESYSEFLNRLKSITLDCFGNQLYQYESLLEDLKVARDTARNPLFDVMFSYQNFEEPELSMGNLMVSSYSHNHVDAKFDISLTVSEDKDQLFLSFEYSTNLFKRESIERFAEYFQNIVDAVTADPEVIIKEIQMLSSSEKDIILHDFNDSFYPFTGHSTVLDLLSDRVSEFSESTALIFGESEMSYSAFWDSSLRYGNYLRTEHGLNRGDLVGVLLERSEEMVLSLYGILCSGCAYVPIDINLPASRIEKIIEDSGIRVLVSRGRYVQDSLSDLCKLIDLDEVSDSINSYPVVSPVSVEGSDLAYVIYTSGSTGNPKGVMIEHGSLLNLVQSMDHRYPLEKGDRYLLKTLYSFDVSVAELFGWFHRGGSLVILGQDMEKNSVELVRAVRDYEISHINFVPSMFGVFMDTFEDIGKDSVNSLQYIFLAGEVFPLEMLHKFKSYNLPAKIQNLYGPTETTVYSCGYNTDKWSSLNVRIPIGRALDNMGMYVLDSHHHLQPIGIWGELCVGGLGVARGYLNNSSLSTEKFITVDWLDSGRLYKTGDIGRWLSNGTLEIMGRLDHQVKLRGFRIELGEIESKILGYPGVSGSVVVLKEIGGDAHLVGYYTSEEAISFTSLREYLQSELPEYMVPQYYVHLDSFPLTSSGKISRNGLPDVDMSSHDPHVDVSNEIEEKLLAIWSDVLGISGENISATKSFFELGGHSLKAMMLINKINKQIGIEISLKDVFHNTNIQLLAKVIESQQWLRNMEEVKNENVKSNKIII</sequence>
<dbReference type="InterPro" id="IPR044894">
    <property type="entry name" value="TubC_N_sf"/>
</dbReference>
<dbReference type="Gene3D" id="3.30.559.10">
    <property type="entry name" value="Chloramphenicol acetyltransferase-like domain"/>
    <property type="match status" value="1"/>
</dbReference>
<dbReference type="PRINTS" id="PR00154">
    <property type="entry name" value="AMPBINDING"/>
</dbReference>
<dbReference type="PANTHER" id="PTHR45527:SF1">
    <property type="entry name" value="FATTY ACID SYNTHASE"/>
    <property type="match status" value="1"/>
</dbReference>
<name>A0ABS9C995_9FLAO</name>
<dbReference type="SUPFAM" id="SSF52777">
    <property type="entry name" value="CoA-dependent acyltransferases"/>
    <property type="match status" value="2"/>
</dbReference>
<dbReference type="Proteomes" id="UP001430374">
    <property type="component" value="Unassembled WGS sequence"/>
</dbReference>
<dbReference type="RefSeq" id="WP_235131784.1">
    <property type="nucleotide sequence ID" value="NZ_JACSGT010000001.1"/>
</dbReference>
<comment type="caution">
    <text evidence="5">The sequence shown here is derived from an EMBL/GenBank/DDBJ whole genome shotgun (WGS) entry which is preliminary data.</text>
</comment>
<dbReference type="Gene3D" id="1.10.1200.10">
    <property type="entry name" value="ACP-like"/>
    <property type="match status" value="1"/>
</dbReference>
<dbReference type="CDD" id="cd05930">
    <property type="entry name" value="A_NRPS"/>
    <property type="match status" value="1"/>
</dbReference>
<dbReference type="Gene3D" id="2.30.38.10">
    <property type="entry name" value="Luciferase, Domain 3"/>
    <property type="match status" value="1"/>
</dbReference>
<dbReference type="EMBL" id="JACSGT010000001">
    <property type="protein sequence ID" value="MCF2220333.1"/>
    <property type="molecule type" value="Genomic_DNA"/>
</dbReference>
<accession>A0ABS9C995</accession>
<organism evidence="5 6">
    <name type="scientific">Chryseobacterium indicum</name>
    <dbReference type="NCBI Taxonomy" id="2766954"/>
    <lineage>
        <taxon>Bacteria</taxon>
        <taxon>Pseudomonadati</taxon>
        <taxon>Bacteroidota</taxon>
        <taxon>Flavobacteriia</taxon>
        <taxon>Flavobacteriales</taxon>
        <taxon>Weeksellaceae</taxon>
        <taxon>Chryseobacterium group</taxon>
        <taxon>Chryseobacterium</taxon>
    </lineage>
</organism>
<evidence type="ECO:0000256" key="3">
    <source>
        <dbReference type="ARBA" id="ARBA00022553"/>
    </source>
</evidence>
<dbReference type="InterPro" id="IPR041464">
    <property type="entry name" value="TubC_N"/>
</dbReference>
<dbReference type="PROSITE" id="PS00455">
    <property type="entry name" value="AMP_BINDING"/>
    <property type="match status" value="1"/>
</dbReference>
<dbReference type="SUPFAM" id="SSF47336">
    <property type="entry name" value="ACP-like"/>
    <property type="match status" value="1"/>
</dbReference>
<dbReference type="InterPro" id="IPR000873">
    <property type="entry name" value="AMP-dep_synth/lig_dom"/>
</dbReference>
<dbReference type="InterPro" id="IPR001242">
    <property type="entry name" value="Condensation_dom"/>
</dbReference>
<proteinExistence type="predicted"/>
<dbReference type="Gene3D" id="3.30.300.30">
    <property type="match status" value="1"/>
</dbReference>
<dbReference type="NCBIfam" id="TIGR01733">
    <property type="entry name" value="AA-adenyl-dom"/>
    <property type="match status" value="1"/>
</dbReference>
<dbReference type="PROSITE" id="PS50075">
    <property type="entry name" value="CARRIER"/>
    <property type="match status" value="1"/>
</dbReference>
<keyword evidence="3" id="KW-0597">Phosphoprotein</keyword>
<evidence type="ECO:0000256" key="2">
    <source>
        <dbReference type="ARBA" id="ARBA00022450"/>
    </source>
</evidence>
<comment type="cofactor">
    <cofactor evidence="1">
        <name>pantetheine 4'-phosphate</name>
        <dbReference type="ChEBI" id="CHEBI:47942"/>
    </cofactor>
</comment>
<dbReference type="InterPro" id="IPR020806">
    <property type="entry name" value="PKS_PP-bd"/>
</dbReference>
<keyword evidence="2" id="KW-0596">Phosphopantetheine</keyword>
<reference evidence="5" key="1">
    <citation type="submission" date="2021-08" db="EMBL/GenBank/DDBJ databases">
        <title>Complete genome sequence of Chryseobacterium sp strain PS-8.</title>
        <authorList>
            <person name="Das S.K."/>
        </authorList>
    </citation>
    <scope>NUCLEOTIDE SEQUENCE</scope>
    <source>
        <strain evidence="5">PS-8</strain>
    </source>
</reference>
<dbReference type="InterPro" id="IPR010071">
    <property type="entry name" value="AA_adenyl_dom"/>
</dbReference>
<dbReference type="InterPro" id="IPR006162">
    <property type="entry name" value="Ppantetheine_attach_site"/>
</dbReference>
<keyword evidence="6" id="KW-1185">Reference proteome</keyword>